<evidence type="ECO:0000313" key="10">
    <source>
        <dbReference type="EMBL" id="KJD33900.1"/>
    </source>
</evidence>
<dbReference type="InterPro" id="IPR029044">
    <property type="entry name" value="Nucleotide-diphossugar_trans"/>
</dbReference>
<feature type="binding site" evidence="8">
    <location>
        <begin position="12"/>
        <end position="14"/>
    </location>
    <ligand>
        <name>GTP</name>
        <dbReference type="ChEBI" id="CHEBI:37565"/>
    </ligand>
</feature>
<dbReference type="InterPro" id="IPR013482">
    <property type="entry name" value="Molybde_CF_guanTrfase"/>
</dbReference>
<feature type="domain" description="MobA-like NTP transferase" evidence="9">
    <location>
        <begin position="9"/>
        <end position="161"/>
    </location>
</feature>
<comment type="caution">
    <text evidence="10">The sequence shown here is derived from an EMBL/GenBank/DDBJ whole genome shotgun (WGS) entry which is preliminary data.</text>
</comment>
<comment type="catalytic activity">
    <reaction evidence="8">
        <text>Mo-molybdopterin + GTP + H(+) = Mo-molybdopterin guanine dinucleotide + diphosphate</text>
        <dbReference type="Rhea" id="RHEA:34243"/>
        <dbReference type="ChEBI" id="CHEBI:15378"/>
        <dbReference type="ChEBI" id="CHEBI:33019"/>
        <dbReference type="ChEBI" id="CHEBI:37565"/>
        <dbReference type="ChEBI" id="CHEBI:71302"/>
        <dbReference type="ChEBI" id="CHEBI:71310"/>
        <dbReference type="EC" id="2.7.7.77"/>
    </reaction>
</comment>
<evidence type="ECO:0000256" key="7">
    <source>
        <dbReference type="ARBA" id="ARBA00023150"/>
    </source>
</evidence>
<comment type="function">
    <text evidence="8">Transfers a GMP moiety from GTP to Mo-molybdopterin (Mo-MPT) cofactor (Moco or molybdenum cofactor) to form Mo-molybdopterin guanine dinucleotide (Mo-MGD) cofactor.</text>
</comment>
<feature type="binding site" evidence="8">
    <location>
        <position position="24"/>
    </location>
    <ligand>
        <name>GTP</name>
        <dbReference type="ChEBI" id="CHEBI:37565"/>
    </ligand>
</feature>
<name>A0A0D7W451_9FLAO</name>
<evidence type="ECO:0000256" key="6">
    <source>
        <dbReference type="ARBA" id="ARBA00023134"/>
    </source>
</evidence>
<organism evidence="10 11">
    <name type="scientific">Neotamlana nanhaiensis</name>
    <dbReference type="NCBI Taxonomy" id="1382798"/>
    <lineage>
        <taxon>Bacteria</taxon>
        <taxon>Pseudomonadati</taxon>
        <taxon>Bacteroidota</taxon>
        <taxon>Flavobacteriia</taxon>
        <taxon>Flavobacteriales</taxon>
        <taxon>Flavobacteriaceae</taxon>
        <taxon>Neotamlana</taxon>
    </lineage>
</organism>
<dbReference type="GO" id="GO:0005525">
    <property type="term" value="F:GTP binding"/>
    <property type="evidence" value="ECO:0007669"/>
    <property type="project" value="UniProtKB-UniRule"/>
</dbReference>
<keyword evidence="3 8" id="KW-0479">Metal-binding</keyword>
<evidence type="ECO:0000256" key="1">
    <source>
        <dbReference type="ARBA" id="ARBA00022490"/>
    </source>
</evidence>
<sequence length="194" mass="21407">MIDESNITGIVLTGGKSSRMGTDKGFLKLNNKHFTTHSINALKPLVSEILIISDNPDYDAFHCKRIEDEIKNAGPVAGIYSGLNVSKTKYNLVLSCDIPFINTAVLQQLIDAVDATSDVIQIESNGKTMPLIAMYKTETLEMFKTALNNNERRLQNVLKSLKTKSVILNKAEENTTINVNTPNDFKAIANGNNY</sequence>
<dbReference type="PATRIC" id="fig|1382798.3.peg.1961"/>
<dbReference type="SUPFAM" id="SSF53448">
    <property type="entry name" value="Nucleotide-diphospho-sugar transferases"/>
    <property type="match status" value="1"/>
</dbReference>
<keyword evidence="11" id="KW-1185">Reference proteome</keyword>
<keyword evidence="7 8" id="KW-0501">Molybdenum cofactor biosynthesis</keyword>
<dbReference type="Pfam" id="PF12804">
    <property type="entry name" value="NTP_transf_3"/>
    <property type="match status" value="1"/>
</dbReference>
<dbReference type="GO" id="GO:0061603">
    <property type="term" value="F:molybdenum cofactor guanylyltransferase activity"/>
    <property type="evidence" value="ECO:0007669"/>
    <property type="project" value="UniProtKB-EC"/>
</dbReference>
<keyword evidence="2 8" id="KW-0808">Transferase</keyword>
<dbReference type="GO" id="GO:0005737">
    <property type="term" value="C:cytoplasm"/>
    <property type="evidence" value="ECO:0007669"/>
    <property type="project" value="UniProtKB-SubCell"/>
</dbReference>
<dbReference type="GO" id="GO:0046872">
    <property type="term" value="F:metal ion binding"/>
    <property type="evidence" value="ECO:0007669"/>
    <property type="project" value="UniProtKB-KW"/>
</dbReference>
<feature type="binding site" evidence="8">
    <location>
        <position position="97"/>
    </location>
    <ligand>
        <name>GTP</name>
        <dbReference type="ChEBI" id="CHEBI:37565"/>
    </ligand>
</feature>
<dbReference type="GO" id="GO:0006777">
    <property type="term" value="P:Mo-molybdopterin cofactor biosynthetic process"/>
    <property type="evidence" value="ECO:0007669"/>
    <property type="project" value="UniProtKB-KW"/>
</dbReference>
<gene>
    <name evidence="8" type="primary">mobA</name>
    <name evidence="10" type="ORF">PK35_03940</name>
</gene>
<evidence type="ECO:0000256" key="4">
    <source>
        <dbReference type="ARBA" id="ARBA00022741"/>
    </source>
</evidence>
<keyword evidence="6 8" id="KW-0342">GTP-binding</keyword>
<keyword evidence="1 8" id="KW-0963">Cytoplasm</keyword>
<dbReference type="OrthoDB" id="9788394at2"/>
<evidence type="ECO:0000256" key="8">
    <source>
        <dbReference type="HAMAP-Rule" id="MF_00316"/>
    </source>
</evidence>
<dbReference type="EC" id="2.7.7.77" evidence="8"/>
<keyword evidence="4 8" id="KW-0547">Nucleotide-binding</keyword>
<dbReference type="AlphaFoldDB" id="A0A0D7W451"/>
<accession>A0A0D7W451</accession>
<evidence type="ECO:0000259" key="9">
    <source>
        <dbReference type="Pfam" id="PF12804"/>
    </source>
</evidence>
<proteinExistence type="inferred from homology"/>
<dbReference type="InterPro" id="IPR025877">
    <property type="entry name" value="MobA-like_NTP_Trfase"/>
</dbReference>
<comment type="subcellular location">
    <subcellularLocation>
        <location evidence="8">Cytoplasm</location>
    </subcellularLocation>
</comment>
<dbReference type="RefSeq" id="WP_044625390.1">
    <property type="nucleotide sequence ID" value="NZ_JTDV01000002.1"/>
</dbReference>
<dbReference type="PANTHER" id="PTHR19136:SF81">
    <property type="entry name" value="MOLYBDENUM COFACTOR GUANYLYLTRANSFERASE"/>
    <property type="match status" value="1"/>
</dbReference>
<evidence type="ECO:0000256" key="5">
    <source>
        <dbReference type="ARBA" id="ARBA00022842"/>
    </source>
</evidence>
<protein>
    <recommendedName>
        <fullName evidence="8">Probable molybdenum cofactor guanylyltransferase</fullName>
        <shortName evidence="8">MoCo guanylyltransferase</shortName>
        <ecNumber evidence="8">2.7.7.77</ecNumber>
    </recommendedName>
    <alternativeName>
        <fullName evidence="8">GTP:molybdopterin guanylyltransferase</fullName>
    </alternativeName>
    <alternativeName>
        <fullName evidence="8">Mo-MPT guanylyltransferase</fullName>
    </alternativeName>
    <alternativeName>
        <fullName evidence="8">Molybdopterin guanylyltransferase</fullName>
    </alternativeName>
    <alternativeName>
        <fullName evidence="8">Molybdopterin-guanine dinucleotide synthase</fullName>
        <shortName evidence="8">MGD synthase</shortName>
    </alternativeName>
</protein>
<dbReference type="CDD" id="cd02503">
    <property type="entry name" value="MobA"/>
    <property type="match status" value="1"/>
</dbReference>
<dbReference type="STRING" id="1382798.PK35_03940"/>
<comment type="similarity">
    <text evidence="8">Belongs to the MobA family.</text>
</comment>
<dbReference type="Proteomes" id="UP000032361">
    <property type="component" value="Unassembled WGS sequence"/>
</dbReference>
<comment type="cofactor">
    <cofactor evidence="8">
        <name>Mg(2+)</name>
        <dbReference type="ChEBI" id="CHEBI:18420"/>
    </cofactor>
</comment>
<keyword evidence="5 8" id="KW-0460">Magnesium</keyword>
<feature type="binding site" evidence="8">
    <location>
        <position position="97"/>
    </location>
    <ligand>
        <name>Mg(2+)</name>
        <dbReference type="ChEBI" id="CHEBI:18420"/>
    </ligand>
</feature>
<evidence type="ECO:0000313" key="11">
    <source>
        <dbReference type="Proteomes" id="UP000032361"/>
    </source>
</evidence>
<evidence type="ECO:0000256" key="2">
    <source>
        <dbReference type="ARBA" id="ARBA00022679"/>
    </source>
</evidence>
<evidence type="ECO:0000256" key="3">
    <source>
        <dbReference type="ARBA" id="ARBA00022723"/>
    </source>
</evidence>
<feature type="binding site" evidence="8">
    <location>
        <position position="68"/>
    </location>
    <ligand>
        <name>GTP</name>
        <dbReference type="ChEBI" id="CHEBI:37565"/>
    </ligand>
</feature>
<comment type="caution">
    <text evidence="8">Lacks conserved residue(s) required for the propagation of feature annotation.</text>
</comment>
<reference evidence="10 11" key="1">
    <citation type="journal article" date="2015" name="Antonie Van Leeuwenhoek">
        <title>Tamlana nanhaiensis sp. nov., isolated from surface seawater collected from the South China Sea.</title>
        <authorList>
            <person name="Liu X."/>
            <person name="Lai Q."/>
            <person name="Du Y."/>
            <person name="Li G."/>
            <person name="Sun F."/>
            <person name="Shao Z."/>
        </authorList>
    </citation>
    <scope>NUCLEOTIDE SEQUENCE [LARGE SCALE GENOMIC DNA]</scope>
    <source>
        <strain evidence="10 11">FHC16</strain>
    </source>
</reference>
<dbReference type="EMBL" id="JTDV01000002">
    <property type="protein sequence ID" value="KJD33900.1"/>
    <property type="molecule type" value="Genomic_DNA"/>
</dbReference>
<dbReference type="HAMAP" id="MF_00316">
    <property type="entry name" value="MobA"/>
    <property type="match status" value="1"/>
</dbReference>
<dbReference type="PANTHER" id="PTHR19136">
    <property type="entry name" value="MOLYBDENUM COFACTOR GUANYLYLTRANSFERASE"/>
    <property type="match status" value="1"/>
</dbReference>
<comment type="domain">
    <text evidence="8">The N-terminal domain determines nucleotide recognition and specific binding, while the C-terminal domain determines the specific binding to the target protein.</text>
</comment>
<dbReference type="Gene3D" id="3.90.550.10">
    <property type="entry name" value="Spore Coat Polysaccharide Biosynthesis Protein SpsA, Chain A"/>
    <property type="match status" value="1"/>
</dbReference>